<accession>A0A4X2M3L6</accession>
<feature type="domain" description="N-acetylmuramoyl-L-alanine amidase" evidence="9">
    <location>
        <begin position="41"/>
        <end position="178"/>
    </location>
</feature>
<dbReference type="Ensembl" id="ENSVURT00010006119.1">
    <property type="protein sequence ID" value="ENSVURP00010005405.1"/>
    <property type="gene ID" value="ENSVURG00010004231.1"/>
</dbReference>
<dbReference type="Pfam" id="PF01510">
    <property type="entry name" value="Amidase_2"/>
    <property type="match status" value="1"/>
</dbReference>
<dbReference type="CDD" id="cd06583">
    <property type="entry name" value="PGRP"/>
    <property type="match status" value="1"/>
</dbReference>
<evidence type="ECO:0000259" key="9">
    <source>
        <dbReference type="SMART" id="SM00644"/>
    </source>
</evidence>
<dbReference type="Proteomes" id="UP000314987">
    <property type="component" value="Unassembled WGS sequence"/>
</dbReference>
<dbReference type="STRING" id="29139.ENSVURP00010005405"/>
<evidence type="ECO:0000256" key="1">
    <source>
        <dbReference type="ARBA" id="ARBA00004613"/>
    </source>
</evidence>
<evidence type="ECO:0000259" key="10">
    <source>
        <dbReference type="SMART" id="SM00701"/>
    </source>
</evidence>
<dbReference type="GO" id="GO:0005576">
    <property type="term" value="C:extracellular region"/>
    <property type="evidence" value="ECO:0007669"/>
    <property type="project" value="UniProtKB-SubCell"/>
</dbReference>
<evidence type="ECO:0000313" key="11">
    <source>
        <dbReference type="Ensembl" id="ENSVURP00010005405.1"/>
    </source>
</evidence>
<dbReference type="SMART" id="SM00644">
    <property type="entry name" value="Ami_2"/>
    <property type="match status" value="1"/>
</dbReference>
<evidence type="ECO:0000256" key="4">
    <source>
        <dbReference type="ARBA" id="ARBA00022525"/>
    </source>
</evidence>
<dbReference type="InterPro" id="IPR006619">
    <property type="entry name" value="PGRP_domain_met/bac"/>
</dbReference>
<gene>
    <name evidence="12" type="primary">LOC114031047</name>
    <name evidence="11" type="synonym">LOC114031048</name>
</gene>
<dbReference type="GO" id="GO:0008745">
    <property type="term" value="F:N-acetylmuramoyl-L-alanine amidase activity"/>
    <property type="evidence" value="ECO:0007669"/>
    <property type="project" value="InterPro"/>
</dbReference>
<keyword evidence="7" id="KW-0044">Antibiotic</keyword>
<dbReference type="InterPro" id="IPR036505">
    <property type="entry name" value="Amidase/PGRP_sf"/>
</dbReference>
<keyword evidence="5" id="KW-0929">Antimicrobial</keyword>
<reference evidence="13" key="1">
    <citation type="submission" date="2018-12" db="EMBL/GenBank/DDBJ databases">
        <authorList>
            <person name="Yazar S."/>
        </authorList>
    </citation>
    <scope>NUCLEOTIDE SEQUENCE [LARGE SCALE GENOMIC DNA]</scope>
</reference>
<dbReference type="SUPFAM" id="SSF55846">
    <property type="entry name" value="N-acetylmuramoyl-L-alanine amidase-like"/>
    <property type="match status" value="1"/>
</dbReference>
<evidence type="ECO:0000256" key="5">
    <source>
        <dbReference type="ARBA" id="ARBA00022529"/>
    </source>
</evidence>
<organism evidence="12 13">
    <name type="scientific">Vombatus ursinus</name>
    <name type="common">Common wombat</name>
    <dbReference type="NCBI Taxonomy" id="29139"/>
    <lineage>
        <taxon>Eukaryota</taxon>
        <taxon>Metazoa</taxon>
        <taxon>Chordata</taxon>
        <taxon>Craniata</taxon>
        <taxon>Vertebrata</taxon>
        <taxon>Euteleostomi</taxon>
        <taxon>Mammalia</taxon>
        <taxon>Metatheria</taxon>
        <taxon>Diprotodontia</taxon>
        <taxon>Vombatidae</taxon>
        <taxon>Vombatus</taxon>
    </lineage>
</organism>
<keyword evidence="13" id="KW-1185">Reference proteome</keyword>
<evidence type="ECO:0000313" key="13">
    <source>
        <dbReference type="Proteomes" id="UP000314987"/>
    </source>
</evidence>
<evidence type="ECO:0000256" key="8">
    <source>
        <dbReference type="SAM" id="SignalP"/>
    </source>
</evidence>
<dbReference type="GO" id="GO:0016019">
    <property type="term" value="F:peptidoglycan immune receptor activity"/>
    <property type="evidence" value="ECO:0007669"/>
    <property type="project" value="TreeGrafter"/>
</dbReference>
<dbReference type="AlphaFoldDB" id="A0A4X2M3L6"/>
<keyword evidence="6" id="KW-0391">Immunity</keyword>
<dbReference type="GeneID" id="114031047"/>
<evidence type="ECO:0000256" key="7">
    <source>
        <dbReference type="ARBA" id="ARBA00023022"/>
    </source>
</evidence>
<evidence type="ECO:0000256" key="2">
    <source>
        <dbReference type="ARBA" id="ARBA00007553"/>
    </source>
</evidence>
<comment type="subcellular location">
    <subcellularLocation>
        <location evidence="1">Secreted</location>
    </subcellularLocation>
</comment>
<dbReference type="GO" id="GO:0002376">
    <property type="term" value="P:immune system process"/>
    <property type="evidence" value="ECO:0007669"/>
    <property type="project" value="UniProtKB-KW"/>
</dbReference>
<feature type="signal peptide" evidence="8">
    <location>
        <begin position="1"/>
        <end position="16"/>
    </location>
</feature>
<name>A0A4X2M3L6_VOMUR</name>
<keyword evidence="8" id="KW-0732">Signal</keyword>
<dbReference type="OMA" id="CCSPIVP"/>
<dbReference type="InterPro" id="IPR015510">
    <property type="entry name" value="PGRP"/>
</dbReference>
<dbReference type="FunFam" id="3.40.80.10:FF:000001">
    <property type="entry name" value="Peptidoglycan recognition protein 1"/>
    <property type="match status" value="1"/>
</dbReference>
<dbReference type="SMART" id="SM00701">
    <property type="entry name" value="PGRP"/>
    <property type="match status" value="1"/>
</dbReference>
<evidence type="ECO:0000256" key="3">
    <source>
        <dbReference type="ARBA" id="ARBA00018385"/>
    </source>
</evidence>
<sequence length="194" mass="21369">MVPWLLLLLATLPVLGQDDLKPENILPGCPDIVSRAEWGALPSRCLKPLNLPVDFVVVSHTGGNPCLSPSDCEQQIRNIQVNDVHIQRLCDISYNFLIGEDGLIYEGRGWSTTGDHSDPAWNSISLGISFIGNFRNRPPAPRAIRAIQSLLRCGTVHGVLSSQYMIRPQQNVQIGAPPADALYGELRKLPHYRG</sequence>
<dbReference type="Ensembl" id="ENSVURT00010032056.1">
    <property type="protein sequence ID" value="ENSVURP00010028125.1"/>
    <property type="gene ID" value="ENSVURG00010021538.1"/>
</dbReference>
<evidence type="ECO:0000313" key="12">
    <source>
        <dbReference type="Ensembl" id="ENSVURP00010028125.1"/>
    </source>
</evidence>
<dbReference type="RefSeq" id="XP_027701851.1">
    <property type="nucleotide sequence ID" value="XM_027846050.1"/>
</dbReference>
<feature type="domain" description="Peptidoglycan recognition protein family" evidence="10">
    <location>
        <begin position="30"/>
        <end position="173"/>
    </location>
</feature>
<dbReference type="GO" id="GO:0009253">
    <property type="term" value="P:peptidoglycan catabolic process"/>
    <property type="evidence" value="ECO:0007669"/>
    <property type="project" value="InterPro"/>
</dbReference>
<keyword evidence="4" id="KW-0964">Secreted</keyword>
<reference evidence="12" key="2">
    <citation type="submission" date="2025-05" db="UniProtKB">
        <authorList>
            <consortium name="Ensembl"/>
        </authorList>
    </citation>
    <scope>IDENTIFICATION</scope>
</reference>
<dbReference type="GO" id="GO:0008270">
    <property type="term" value="F:zinc ion binding"/>
    <property type="evidence" value="ECO:0007669"/>
    <property type="project" value="InterPro"/>
</dbReference>
<evidence type="ECO:0000256" key="6">
    <source>
        <dbReference type="ARBA" id="ARBA00022859"/>
    </source>
</evidence>
<dbReference type="InterPro" id="IPR002502">
    <property type="entry name" value="Amidase_domain"/>
</dbReference>
<dbReference type="GO" id="GO:0016045">
    <property type="term" value="P:detection of bacterium"/>
    <property type="evidence" value="ECO:0007669"/>
    <property type="project" value="TreeGrafter"/>
</dbReference>
<proteinExistence type="inferred from homology"/>
<feature type="chain" id="PRO_5044616201" description="Peptidoglycan recognition protein 1" evidence="8">
    <location>
        <begin position="17"/>
        <end position="194"/>
    </location>
</feature>
<dbReference type="Gene3D" id="3.40.80.10">
    <property type="entry name" value="Peptidoglycan recognition protein-like"/>
    <property type="match status" value="1"/>
</dbReference>
<dbReference type="OrthoDB" id="10001926at2759"/>
<dbReference type="GeneTree" id="ENSGT00940000161006"/>
<dbReference type="GO" id="GO:0042834">
    <property type="term" value="F:peptidoglycan binding"/>
    <property type="evidence" value="ECO:0007669"/>
    <property type="project" value="TreeGrafter"/>
</dbReference>
<dbReference type="GO" id="GO:0050830">
    <property type="term" value="P:defense response to Gram-positive bacterium"/>
    <property type="evidence" value="ECO:0007669"/>
    <property type="project" value="TreeGrafter"/>
</dbReference>
<protein>
    <recommendedName>
        <fullName evidence="3">Peptidoglycan recognition protein 1</fullName>
    </recommendedName>
</protein>
<dbReference type="PANTHER" id="PTHR11022">
    <property type="entry name" value="PEPTIDOGLYCAN RECOGNITION PROTEIN"/>
    <property type="match status" value="1"/>
</dbReference>
<dbReference type="PANTHER" id="PTHR11022:SF58">
    <property type="entry name" value="PEPTIDOGLYCAN RECOGNITION PROTEIN 1"/>
    <property type="match status" value="1"/>
</dbReference>
<comment type="similarity">
    <text evidence="2">Belongs to the N-acetylmuramoyl-L-alanine amidase 2 family.</text>
</comment>